<dbReference type="Proteomes" id="UP000499080">
    <property type="component" value="Unassembled WGS sequence"/>
</dbReference>
<organism evidence="1 2">
    <name type="scientific">Araneus ventricosus</name>
    <name type="common">Orbweaver spider</name>
    <name type="synonym">Epeira ventricosa</name>
    <dbReference type="NCBI Taxonomy" id="182803"/>
    <lineage>
        <taxon>Eukaryota</taxon>
        <taxon>Metazoa</taxon>
        <taxon>Ecdysozoa</taxon>
        <taxon>Arthropoda</taxon>
        <taxon>Chelicerata</taxon>
        <taxon>Arachnida</taxon>
        <taxon>Araneae</taxon>
        <taxon>Araneomorphae</taxon>
        <taxon>Entelegynae</taxon>
        <taxon>Araneoidea</taxon>
        <taxon>Araneidae</taxon>
        <taxon>Araneus</taxon>
    </lineage>
</organism>
<evidence type="ECO:0000313" key="1">
    <source>
        <dbReference type="EMBL" id="GBN37930.1"/>
    </source>
</evidence>
<gene>
    <name evidence="1" type="ORF">AVEN_126745_1</name>
</gene>
<dbReference type="EMBL" id="BGPR01009091">
    <property type="protein sequence ID" value="GBN37930.1"/>
    <property type="molecule type" value="Genomic_DNA"/>
</dbReference>
<proteinExistence type="predicted"/>
<accession>A0A4Y2NH87</accession>
<comment type="caution">
    <text evidence="1">The sequence shown here is derived from an EMBL/GenBank/DDBJ whole genome shotgun (WGS) entry which is preliminary data.</text>
</comment>
<protein>
    <submittedName>
        <fullName evidence="1">Uncharacterized protein</fullName>
    </submittedName>
</protein>
<keyword evidence="2" id="KW-1185">Reference proteome</keyword>
<sequence length="103" mass="11389">MPTKKGLNQCYAITNRGRGGLVVRSRPRSLRIPGSNPDSTIDPPCMGPAACKILRTGPSSSHWCGAEIWIGRRQVRRRPNHLAAARNYESRPKRSSCCFKTGL</sequence>
<evidence type="ECO:0000313" key="2">
    <source>
        <dbReference type="Proteomes" id="UP000499080"/>
    </source>
</evidence>
<reference evidence="1 2" key="1">
    <citation type="journal article" date="2019" name="Sci. Rep.">
        <title>Orb-weaving spider Araneus ventricosus genome elucidates the spidroin gene catalogue.</title>
        <authorList>
            <person name="Kono N."/>
            <person name="Nakamura H."/>
            <person name="Ohtoshi R."/>
            <person name="Moran D.A.P."/>
            <person name="Shinohara A."/>
            <person name="Yoshida Y."/>
            <person name="Fujiwara M."/>
            <person name="Mori M."/>
            <person name="Tomita M."/>
            <person name="Arakawa K."/>
        </authorList>
    </citation>
    <scope>NUCLEOTIDE SEQUENCE [LARGE SCALE GENOMIC DNA]</scope>
</reference>
<name>A0A4Y2NH87_ARAVE</name>
<dbReference type="AlphaFoldDB" id="A0A4Y2NH87"/>